<dbReference type="RefSeq" id="WP_037438922.1">
    <property type="nucleotide sequence ID" value="NZ_JPEO01000001.1"/>
</dbReference>
<sequence length="217" mass="25027">MGFFGKLFGSDETTPARKLNHPSQLNVGDMISLDDSFALPPQLRGQQLRVEAVNTYEFEREHSPEWVLKGKLGDTLFMGLDEDDEVWLSFSLKLHRADVEALFDMDAFAEIFEEPGKAELAPLPIENETAQFEQWLGKQYYQTGFAQFGYFHKKDYRNGKPSQYMENNPGEPFESYELLDSQESHAIEIEVYEGGDTDVMLTLYRPLSDIREYWPGE</sequence>
<comment type="caution">
    <text evidence="1">The sequence shown here is derived from an EMBL/GenBank/DDBJ whole genome shotgun (WGS) entry which is preliminary data.</text>
</comment>
<dbReference type="EMBL" id="JPEO01000001">
    <property type="protein sequence ID" value="KFZ39072.1"/>
    <property type="molecule type" value="Genomic_DNA"/>
</dbReference>
<dbReference type="STRING" id="1515746.HR45_01355"/>
<keyword evidence="2" id="KW-1185">Reference proteome</keyword>
<evidence type="ECO:0000313" key="2">
    <source>
        <dbReference type="Proteomes" id="UP000029264"/>
    </source>
</evidence>
<name>A0A094JIM6_9GAMM</name>
<protein>
    <recommendedName>
        <fullName evidence="3">DUF4178 domain-containing protein</fullName>
    </recommendedName>
</protein>
<evidence type="ECO:0008006" key="3">
    <source>
        <dbReference type="Google" id="ProtNLM"/>
    </source>
</evidence>
<evidence type="ECO:0000313" key="1">
    <source>
        <dbReference type="EMBL" id="KFZ39072.1"/>
    </source>
</evidence>
<dbReference type="AlphaFoldDB" id="A0A094JIM6"/>
<dbReference type="eggNOG" id="ENOG50329SQ">
    <property type="taxonomic scope" value="Bacteria"/>
</dbReference>
<gene>
    <name evidence="1" type="ORF">HR45_01355</name>
</gene>
<proteinExistence type="predicted"/>
<reference evidence="1 2" key="1">
    <citation type="submission" date="2014-06" db="EMBL/GenBank/DDBJ databases">
        <title>Shewanella sp. YQH10.</title>
        <authorList>
            <person name="Liu Y."/>
            <person name="Zeng R."/>
        </authorList>
    </citation>
    <scope>NUCLEOTIDE SEQUENCE [LARGE SCALE GENOMIC DNA]</scope>
    <source>
        <strain evidence="1 2">YQH10</strain>
    </source>
</reference>
<dbReference type="OrthoDB" id="6298102at2"/>
<dbReference type="Proteomes" id="UP000029264">
    <property type="component" value="Unassembled WGS sequence"/>
</dbReference>
<accession>A0A094JIM6</accession>
<organism evidence="1 2">
    <name type="scientific">Shewanella mangrovi</name>
    <dbReference type="NCBI Taxonomy" id="1515746"/>
    <lineage>
        <taxon>Bacteria</taxon>
        <taxon>Pseudomonadati</taxon>
        <taxon>Pseudomonadota</taxon>
        <taxon>Gammaproteobacteria</taxon>
        <taxon>Alteromonadales</taxon>
        <taxon>Shewanellaceae</taxon>
        <taxon>Shewanella</taxon>
    </lineage>
</organism>